<feature type="region of interest" description="Disordered" evidence="1">
    <location>
        <begin position="140"/>
        <end position="176"/>
    </location>
</feature>
<protein>
    <submittedName>
        <fullName evidence="2">Uncharacterized protein</fullName>
    </submittedName>
</protein>
<dbReference type="AlphaFoldDB" id="A0A5B7I9G0"/>
<gene>
    <name evidence="2" type="ORF">E2C01_073014</name>
</gene>
<evidence type="ECO:0000313" key="3">
    <source>
        <dbReference type="Proteomes" id="UP000324222"/>
    </source>
</evidence>
<organism evidence="2 3">
    <name type="scientific">Portunus trituberculatus</name>
    <name type="common">Swimming crab</name>
    <name type="synonym">Neptunus trituberculatus</name>
    <dbReference type="NCBI Taxonomy" id="210409"/>
    <lineage>
        <taxon>Eukaryota</taxon>
        <taxon>Metazoa</taxon>
        <taxon>Ecdysozoa</taxon>
        <taxon>Arthropoda</taxon>
        <taxon>Crustacea</taxon>
        <taxon>Multicrustacea</taxon>
        <taxon>Malacostraca</taxon>
        <taxon>Eumalacostraca</taxon>
        <taxon>Eucarida</taxon>
        <taxon>Decapoda</taxon>
        <taxon>Pleocyemata</taxon>
        <taxon>Brachyura</taxon>
        <taxon>Eubrachyura</taxon>
        <taxon>Portunoidea</taxon>
        <taxon>Portunidae</taxon>
        <taxon>Portuninae</taxon>
        <taxon>Portunus</taxon>
    </lineage>
</organism>
<dbReference type="OrthoDB" id="6374728at2759"/>
<reference evidence="2 3" key="1">
    <citation type="submission" date="2019-05" db="EMBL/GenBank/DDBJ databases">
        <title>Another draft genome of Portunus trituberculatus and its Hox gene families provides insights of decapod evolution.</title>
        <authorList>
            <person name="Jeong J.-H."/>
            <person name="Song I."/>
            <person name="Kim S."/>
            <person name="Choi T."/>
            <person name="Kim D."/>
            <person name="Ryu S."/>
            <person name="Kim W."/>
        </authorList>
    </citation>
    <scope>NUCLEOTIDE SEQUENCE [LARGE SCALE GENOMIC DNA]</scope>
    <source>
        <tissue evidence="2">Muscle</tissue>
    </source>
</reference>
<feature type="region of interest" description="Disordered" evidence="1">
    <location>
        <begin position="197"/>
        <end position="261"/>
    </location>
</feature>
<comment type="caution">
    <text evidence="2">The sequence shown here is derived from an EMBL/GenBank/DDBJ whole genome shotgun (WGS) entry which is preliminary data.</text>
</comment>
<evidence type="ECO:0000256" key="1">
    <source>
        <dbReference type="SAM" id="MobiDB-lite"/>
    </source>
</evidence>
<feature type="region of interest" description="Disordered" evidence="1">
    <location>
        <begin position="106"/>
        <end position="127"/>
    </location>
</feature>
<sequence length="261" mass="28758">MDAFSISALPVHTAQTKHRLCLFAPWPCPRGGHEAGGMMGPLRHPSYTTGRNLVPLRSYSEVKRSKNIRDVTFFDALMGDGMPMMSFPMDTRKGHRDIVARPHEDTTHALHARKPTPLKRKEDKQQTPIEKLRRKIAEEAAKCPAGPRDLSKCPRNQCPKGARACRDTSRGGPRSSLSAKLSLIALLLAGVANGSEFPDRECCDSVPPPPPNYHQATSTTTTTTPPPAPGHNTSSAINTGETRQHRNGRGWYRRLWKGTEG</sequence>
<name>A0A5B7I9G0_PORTR</name>
<feature type="compositionally biased region" description="Polar residues" evidence="1">
    <location>
        <begin position="231"/>
        <end position="241"/>
    </location>
</feature>
<dbReference type="EMBL" id="VSRR010048670">
    <property type="protein sequence ID" value="MPC78526.1"/>
    <property type="molecule type" value="Genomic_DNA"/>
</dbReference>
<evidence type="ECO:0000313" key="2">
    <source>
        <dbReference type="EMBL" id="MPC78526.1"/>
    </source>
</evidence>
<accession>A0A5B7I9G0</accession>
<dbReference type="Proteomes" id="UP000324222">
    <property type="component" value="Unassembled WGS sequence"/>
</dbReference>
<feature type="compositionally biased region" description="Basic residues" evidence="1">
    <location>
        <begin position="245"/>
        <end position="261"/>
    </location>
</feature>
<proteinExistence type="predicted"/>
<keyword evidence="3" id="KW-1185">Reference proteome</keyword>